<dbReference type="EMBL" id="KQ085907">
    <property type="protein sequence ID" value="KLO17211.1"/>
    <property type="molecule type" value="Genomic_DNA"/>
</dbReference>
<dbReference type="Gene3D" id="3.60.10.10">
    <property type="entry name" value="Endonuclease/exonuclease/phosphatase"/>
    <property type="match status" value="1"/>
</dbReference>
<keyword evidence="8" id="KW-0460">Magnesium</keyword>
<evidence type="ECO:0000256" key="2">
    <source>
        <dbReference type="ARBA" id="ARBA00001946"/>
    </source>
</evidence>
<keyword evidence="12" id="KW-1185">Reference proteome</keyword>
<dbReference type="Proteomes" id="UP000053477">
    <property type="component" value="Unassembled WGS sequence"/>
</dbReference>
<dbReference type="AlphaFoldDB" id="A0A0H2SJC2"/>
<comment type="cofactor">
    <cofactor evidence="1">
        <name>Mn(2+)</name>
        <dbReference type="ChEBI" id="CHEBI:29035"/>
    </cofactor>
</comment>
<sequence>MGRFALIVDLELGNPAALTGAGHDAADESGGGEQETVPFRLASVHLESLPDGARARPRQLHAVASALKEEGFLGGMVCGDMNAIQESDRNTPAEVGLLDAYQGDDGPASHTWGYQPKCRFAPGRLDKILYTPPSDAPSSLHQACFSVDAPALVGVGLRALPPRTSGNSVEVWASDHYGLSTTLSIVQK</sequence>
<keyword evidence="10" id="KW-0539">Nucleus</keyword>
<name>A0A0H2SJC2_9AGAM</name>
<keyword evidence="4" id="KW-0540">Nuclease</keyword>
<evidence type="ECO:0000256" key="9">
    <source>
        <dbReference type="ARBA" id="ARBA00023204"/>
    </source>
</evidence>
<keyword evidence="6" id="KW-0227">DNA damage</keyword>
<gene>
    <name evidence="11" type="ORF">SCHPADRAFT_900841</name>
</gene>
<organism evidence="11 12">
    <name type="scientific">Schizopora paradoxa</name>
    <dbReference type="NCBI Taxonomy" id="27342"/>
    <lineage>
        <taxon>Eukaryota</taxon>
        <taxon>Fungi</taxon>
        <taxon>Dikarya</taxon>
        <taxon>Basidiomycota</taxon>
        <taxon>Agaricomycotina</taxon>
        <taxon>Agaricomycetes</taxon>
        <taxon>Hymenochaetales</taxon>
        <taxon>Schizoporaceae</taxon>
        <taxon>Schizopora</taxon>
    </lineage>
</organism>
<dbReference type="GO" id="GO:0005634">
    <property type="term" value="C:nucleus"/>
    <property type="evidence" value="ECO:0007669"/>
    <property type="project" value="UniProtKB-SubCell"/>
</dbReference>
<evidence type="ECO:0000313" key="11">
    <source>
        <dbReference type="EMBL" id="KLO17211.1"/>
    </source>
</evidence>
<evidence type="ECO:0008006" key="13">
    <source>
        <dbReference type="Google" id="ProtNLM"/>
    </source>
</evidence>
<dbReference type="InParanoid" id="A0A0H2SJC2"/>
<dbReference type="SUPFAM" id="SSF56219">
    <property type="entry name" value="DNase I-like"/>
    <property type="match status" value="1"/>
</dbReference>
<proteinExistence type="predicted"/>
<dbReference type="InterPro" id="IPR036691">
    <property type="entry name" value="Endo/exonu/phosph_ase_sf"/>
</dbReference>
<dbReference type="InterPro" id="IPR051547">
    <property type="entry name" value="TDP2-like"/>
</dbReference>
<dbReference type="GO" id="GO:0004518">
    <property type="term" value="F:nuclease activity"/>
    <property type="evidence" value="ECO:0007669"/>
    <property type="project" value="UniProtKB-KW"/>
</dbReference>
<evidence type="ECO:0000256" key="5">
    <source>
        <dbReference type="ARBA" id="ARBA00022723"/>
    </source>
</evidence>
<dbReference type="GO" id="GO:0006302">
    <property type="term" value="P:double-strand break repair"/>
    <property type="evidence" value="ECO:0007669"/>
    <property type="project" value="TreeGrafter"/>
</dbReference>
<keyword evidence="7" id="KW-0378">Hydrolase</keyword>
<keyword evidence="5" id="KW-0479">Metal-binding</keyword>
<dbReference type="PANTHER" id="PTHR15822">
    <property type="entry name" value="TRAF AND TNF RECEPTOR-ASSOCIATED PROTEIN"/>
    <property type="match status" value="1"/>
</dbReference>
<evidence type="ECO:0000256" key="1">
    <source>
        <dbReference type="ARBA" id="ARBA00001936"/>
    </source>
</evidence>
<dbReference type="OrthoDB" id="9975959at2759"/>
<keyword evidence="9" id="KW-0234">DNA repair</keyword>
<reference evidence="11 12" key="1">
    <citation type="submission" date="2015-04" db="EMBL/GenBank/DDBJ databases">
        <title>Complete genome sequence of Schizopora paradoxa KUC8140, a cosmopolitan wood degrader in East Asia.</title>
        <authorList>
            <consortium name="DOE Joint Genome Institute"/>
            <person name="Min B."/>
            <person name="Park H."/>
            <person name="Jang Y."/>
            <person name="Kim J.-J."/>
            <person name="Kim K.H."/>
            <person name="Pangilinan J."/>
            <person name="Lipzen A."/>
            <person name="Riley R."/>
            <person name="Grigoriev I.V."/>
            <person name="Spatafora J.W."/>
            <person name="Choi I.-G."/>
        </authorList>
    </citation>
    <scope>NUCLEOTIDE SEQUENCE [LARGE SCALE GENOMIC DNA]</scope>
    <source>
        <strain evidence="11 12">KUC8140</strain>
    </source>
</reference>
<comment type="cofactor">
    <cofactor evidence="2">
        <name>Mg(2+)</name>
        <dbReference type="ChEBI" id="CHEBI:18420"/>
    </cofactor>
</comment>
<dbReference type="PANTHER" id="PTHR15822:SF4">
    <property type="entry name" value="TYROSYL-DNA PHOSPHODIESTERASE 2"/>
    <property type="match status" value="1"/>
</dbReference>
<evidence type="ECO:0000256" key="8">
    <source>
        <dbReference type="ARBA" id="ARBA00022842"/>
    </source>
</evidence>
<dbReference type="GO" id="GO:0046872">
    <property type="term" value="F:metal ion binding"/>
    <property type="evidence" value="ECO:0007669"/>
    <property type="project" value="UniProtKB-KW"/>
</dbReference>
<evidence type="ECO:0000256" key="7">
    <source>
        <dbReference type="ARBA" id="ARBA00022801"/>
    </source>
</evidence>
<dbReference type="GO" id="GO:0070260">
    <property type="term" value="F:5'-tyrosyl-DNA phosphodiesterase activity"/>
    <property type="evidence" value="ECO:0007669"/>
    <property type="project" value="TreeGrafter"/>
</dbReference>
<dbReference type="GO" id="GO:0003697">
    <property type="term" value="F:single-stranded DNA binding"/>
    <property type="evidence" value="ECO:0007669"/>
    <property type="project" value="TreeGrafter"/>
</dbReference>
<accession>A0A0H2SJC2</accession>
<evidence type="ECO:0000256" key="6">
    <source>
        <dbReference type="ARBA" id="ARBA00022763"/>
    </source>
</evidence>
<evidence type="ECO:0000256" key="4">
    <source>
        <dbReference type="ARBA" id="ARBA00022722"/>
    </source>
</evidence>
<evidence type="ECO:0000256" key="10">
    <source>
        <dbReference type="ARBA" id="ARBA00023242"/>
    </source>
</evidence>
<evidence type="ECO:0000256" key="3">
    <source>
        <dbReference type="ARBA" id="ARBA00004123"/>
    </source>
</evidence>
<protein>
    <recommendedName>
        <fullName evidence="13">Endonuclease/exonuclease/phosphatase domain-containing protein</fullName>
    </recommendedName>
</protein>
<comment type="subcellular location">
    <subcellularLocation>
        <location evidence="3">Nucleus</location>
    </subcellularLocation>
</comment>
<evidence type="ECO:0000313" key="12">
    <source>
        <dbReference type="Proteomes" id="UP000053477"/>
    </source>
</evidence>
<dbReference type="GO" id="GO:0005737">
    <property type="term" value="C:cytoplasm"/>
    <property type="evidence" value="ECO:0007669"/>
    <property type="project" value="TreeGrafter"/>
</dbReference>